<feature type="transmembrane region" description="Helical" evidence="6">
    <location>
        <begin position="144"/>
        <end position="166"/>
    </location>
</feature>
<proteinExistence type="inferred from homology"/>
<dbReference type="Gene3D" id="1.20.144.10">
    <property type="entry name" value="Phosphatidic acid phosphatase type 2/haloperoxidase"/>
    <property type="match status" value="1"/>
</dbReference>
<reference evidence="8" key="1">
    <citation type="journal article" date="2023" name="Mol. Phylogenet. Evol.">
        <title>Genome-scale phylogeny and comparative genomics of the fungal order Sordariales.</title>
        <authorList>
            <person name="Hensen N."/>
            <person name="Bonometti L."/>
            <person name="Westerberg I."/>
            <person name="Brannstrom I.O."/>
            <person name="Guillou S."/>
            <person name="Cros-Aarteil S."/>
            <person name="Calhoun S."/>
            <person name="Haridas S."/>
            <person name="Kuo A."/>
            <person name="Mondo S."/>
            <person name="Pangilinan J."/>
            <person name="Riley R."/>
            <person name="LaButti K."/>
            <person name="Andreopoulos B."/>
            <person name="Lipzen A."/>
            <person name="Chen C."/>
            <person name="Yan M."/>
            <person name="Daum C."/>
            <person name="Ng V."/>
            <person name="Clum A."/>
            <person name="Steindorff A."/>
            <person name="Ohm R.A."/>
            <person name="Martin F."/>
            <person name="Silar P."/>
            <person name="Natvig D.O."/>
            <person name="Lalanne C."/>
            <person name="Gautier V."/>
            <person name="Ament-Velasquez S.L."/>
            <person name="Kruys A."/>
            <person name="Hutchinson M.I."/>
            <person name="Powell A.J."/>
            <person name="Barry K."/>
            <person name="Miller A.N."/>
            <person name="Grigoriev I.V."/>
            <person name="Debuchy R."/>
            <person name="Gladieux P."/>
            <person name="Hiltunen Thoren M."/>
            <person name="Johannesson H."/>
        </authorList>
    </citation>
    <scope>NUCLEOTIDE SEQUENCE</scope>
    <source>
        <strain evidence="8">PSN243</strain>
    </source>
</reference>
<evidence type="ECO:0000259" key="7">
    <source>
        <dbReference type="SMART" id="SM00014"/>
    </source>
</evidence>
<evidence type="ECO:0000256" key="6">
    <source>
        <dbReference type="RuleBase" id="RU367078"/>
    </source>
</evidence>
<feature type="transmembrane region" description="Helical" evidence="6">
    <location>
        <begin position="27"/>
        <end position="47"/>
    </location>
</feature>
<dbReference type="GO" id="GO:0006487">
    <property type="term" value="P:protein N-linked glycosylation"/>
    <property type="evidence" value="ECO:0007669"/>
    <property type="project" value="UniProtKB-UniRule"/>
</dbReference>
<name>A0AAV9GX46_9PEZI</name>
<comment type="catalytic activity">
    <reaction evidence="6">
        <text>a di-trans,poly-cis-dolichyl diphosphate + H2O = a di-trans,poly-cis-dolichyl phosphate + phosphate + H(+)</text>
        <dbReference type="Rhea" id="RHEA:14385"/>
        <dbReference type="Rhea" id="RHEA-COMP:19498"/>
        <dbReference type="Rhea" id="RHEA-COMP:19506"/>
        <dbReference type="ChEBI" id="CHEBI:15377"/>
        <dbReference type="ChEBI" id="CHEBI:15378"/>
        <dbReference type="ChEBI" id="CHEBI:43474"/>
        <dbReference type="ChEBI" id="CHEBI:57497"/>
        <dbReference type="ChEBI" id="CHEBI:57683"/>
        <dbReference type="EC" id="3.6.1.43"/>
    </reaction>
</comment>
<comment type="caution">
    <text evidence="8">The sequence shown here is derived from an EMBL/GenBank/DDBJ whole genome shotgun (WGS) entry which is preliminary data.</text>
</comment>
<keyword evidence="6" id="KW-0256">Endoplasmic reticulum</keyword>
<keyword evidence="9" id="KW-1185">Reference proteome</keyword>
<dbReference type="InterPro" id="IPR039667">
    <property type="entry name" value="Dolichyldiphosphatase_PAP2"/>
</dbReference>
<dbReference type="Pfam" id="PF01569">
    <property type="entry name" value="PAP2"/>
    <property type="match status" value="1"/>
</dbReference>
<dbReference type="InterPro" id="IPR036938">
    <property type="entry name" value="PAP2/HPO_sf"/>
</dbReference>
<dbReference type="EC" id="3.6.1.43" evidence="6"/>
<evidence type="ECO:0000256" key="3">
    <source>
        <dbReference type="ARBA" id="ARBA00022801"/>
    </source>
</evidence>
<comment type="function">
    <text evidence="6">Required for efficient N-glycosylation. Necessary for maintaining optimal levels of dolichol-linked oligosaccharides. Hydrolyzes dolichyl pyrophosphate at a very high rate and dolichyl monophosphate at a much lower rate. Does not act on phosphatidate.</text>
</comment>
<comment type="similarity">
    <text evidence="6">Belongs to the dolichyldiphosphatase family.</text>
</comment>
<dbReference type="Proteomes" id="UP001321760">
    <property type="component" value="Unassembled WGS sequence"/>
</dbReference>
<dbReference type="AlphaFoldDB" id="A0AAV9GX46"/>
<accession>A0AAV9GX46</accession>
<dbReference type="SUPFAM" id="SSF48317">
    <property type="entry name" value="Acid phosphatase/Vanadium-dependent haloperoxidase"/>
    <property type="match status" value="1"/>
</dbReference>
<organism evidence="8 9">
    <name type="scientific">Podospora aff. communis PSN243</name>
    <dbReference type="NCBI Taxonomy" id="3040156"/>
    <lineage>
        <taxon>Eukaryota</taxon>
        <taxon>Fungi</taxon>
        <taxon>Dikarya</taxon>
        <taxon>Ascomycota</taxon>
        <taxon>Pezizomycotina</taxon>
        <taxon>Sordariomycetes</taxon>
        <taxon>Sordariomycetidae</taxon>
        <taxon>Sordariales</taxon>
        <taxon>Podosporaceae</taxon>
        <taxon>Podospora</taxon>
    </lineage>
</organism>
<dbReference type="PANTHER" id="PTHR11247">
    <property type="entry name" value="PALMITOYL-PROTEIN THIOESTERASE/DOLICHYLDIPHOSPHATASE 1"/>
    <property type="match status" value="1"/>
</dbReference>
<keyword evidence="3 6" id="KW-0378">Hydrolase</keyword>
<dbReference type="InterPro" id="IPR000326">
    <property type="entry name" value="PAP2/HPO"/>
</dbReference>
<reference evidence="8" key="2">
    <citation type="submission" date="2023-05" db="EMBL/GenBank/DDBJ databases">
        <authorList>
            <consortium name="Lawrence Berkeley National Laboratory"/>
            <person name="Steindorff A."/>
            <person name="Hensen N."/>
            <person name="Bonometti L."/>
            <person name="Westerberg I."/>
            <person name="Brannstrom I.O."/>
            <person name="Guillou S."/>
            <person name="Cros-Aarteil S."/>
            <person name="Calhoun S."/>
            <person name="Haridas S."/>
            <person name="Kuo A."/>
            <person name="Mondo S."/>
            <person name="Pangilinan J."/>
            <person name="Riley R."/>
            <person name="Labutti K."/>
            <person name="Andreopoulos B."/>
            <person name="Lipzen A."/>
            <person name="Chen C."/>
            <person name="Yanf M."/>
            <person name="Daum C."/>
            <person name="Ng V."/>
            <person name="Clum A."/>
            <person name="Ohm R."/>
            <person name="Martin F."/>
            <person name="Silar P."/>
            <person name="Natvig D."/>
            <person name="Lalanne C."/>
            <person name="Gautier V."/>
            <person name="Ament-Velasquez S.L."/>
            <person name="Kruys A."/>
            <person name="Hutchinson M.I."/>
            <person name="Powell A.J."/>
            <person name="Barry K."/>
            <person name="Miller A.N."/>
            <person name="Grigoriev I.V."/>
            <person name="Debuchy R."/>
            <person name="Gladieux P."/>
            <person name="Thoren M.H."/>
            <person name="Johannesson H."/>
        </authorList>
    </citation>
    <scope>NUCLEOTIDE SEQUENCE</scope>
    <source>
        <strain evidence="8">PSN243</strain>
    </source>
</reference>
<feature type="domain" description="Phosphatidic acid phosphatase type 2/haloperoxidase" evidence="7">
    <location>
        <begin position="54"/>
        <end position="187"/>
    </location>
</feature>
<dbReference type="PANTHER" id="PTHR11247:SF1">
    <property type="entry name" value="DOLICHYLDIPHOSPHATASE 1"/>
    <property type="match status" value="1"/>
</dbReference>
<feature type="transmembrane region" description="Helical" evidence="6">
    <location>
        <begin position="172"/>
        <end position="189"/>
    </location>
</feature>
<dbReference type="GO" id="GO:0005789">
    <property type="term" value="C:endoplasmic reticulum membrane"/>
    <property type="evidence" value="ECO:0007669"/>
    <property type="project" value="UniProtKB-SubCell"/>
</dbReference>
<protein>
    <recommendedName>
        <fullName evidence="6">Dolichyldiphosphatase</fullName>
        <ecNumber evidence="6">3.6.1.43</ecNumber>
    </recommendedName>
</protein>
<evidence type="ECO:0000256" key="1">
    <source>
        <dbReference type="ARBA" id="ARBA00004141"/>
    </source>
</evidence>
<feature type="transmembrane region" description="Helical" evidence="6">
    <location>
        <begin position="100"/>
        <end position="118"/>
    </location>
</feature>
<dbReference type="GO" id="GO:0047874">
    <property type="term" value="F:dolichyldiphosphatase activity"/>
    <property type="evidence" value="ECO:0007669"/>
    <property type="project" value="UniProtKB-UniRule"/>
</dbReference>
<comment type="subcellular location">
    <subcellularLocation>
        <location evidence="6">Endoplasmic reticulum membrane</location>
        <topology evidence="6">Multi-pass membrane protein</topology>
    </subcellularLocation>
    <subcellularLocation>
        <location evidence="1">Membrane</location>
        <topology evidence="1">Multi-pass membrane protein</topology>
    </subcellularLocation>
</comment>
<evidence type="ECO:0000313" key="9">
    <source>
        <dbReference type="Proteomes" id="UP001321760"/>
    </source>
</evidence>
<dbReference type="EMBL" id="MU865924">
    <property type="protein sequence ID" value="KAK4452285.1"/>
    <property type="molecule type" value="Genomic_DNA"/>
</dbReference>
<dbReference type="GO" id="GO:0008610">
    <property type="term" value="P:lipid biosynthetic process"/>
    <property type="evidence" value="ECO:0007669"/>
    <property type="project" value="TreeGrafter"/>
</dbReference>
<gene>
    <name evidence="8" type="ORF">QBC34DRAFT_398274</name>
</gene>
<keyword evidence="2 6" id="KW-0812">Transmembrane</keyword>
<dbReference type="CDD" id="cd03382">
    <property type="entry name" value="PAP2_dolichyldiphosphatase"/>
    <property type="match status" value="1"/>
</dbReference>
<evidence type="ECO:0000256" key="2">
    <source>
        <dbReference type="ARBA" id="ARBA00022692"/>
    </source>
</evidence>
<comment type="pathway">
    <text evidence="6">Protein modification; protein glycosylation.</text>
</comment>
<evidence type="ECO:0000256" key="5">
    <source>
        <dbReference type="ARBA" id="ARBA00023136"/>
    </source>
</evidence>
<evidence type="ECO:0000313" key="8">
    <source>
        <dbReference type="EMBL" id="KAK4452285.1"/>
    </source>
</evidence>
<keyword evidence="5 6" id="KW-0472">Membrane</keyword>
<sequence length="243" mass="27005">MADDISPLASLSLTHVYYNPSDPLSLISAYLALLPQALMVVYATLLLTTREAEVALTLAGQLLCEALNFVLKRVIREERPSHILSAHGGTKGYGMPSSHAQFVAFWAVSVGLFLMVRFRPTERRVEGKGVEGWMHGSWSTVERAVVSAVALGVAGAVAWSRIYLGYHTEKQVVVGWVAGVVIAVGWYVVTTVVREFGVLEWALELPPARWLRMRDLVIEEDLCQAGWDKWEGRREAAKRKKRS</sequence>
<evidence type="ECO:0000256" key="4">
    <source>
        <dbReference type="ARBA" id="ARBA00022989"/>
    </source>
</evidence>
<keyword evidence="4 6" id="KW-1133">Transmembrane helix</keyword>
<dbReference type="SMART" id="SM00014">
    <property type="entry name" value="acidPPc"/>
    <property type="match status" value="1"/>
</dbReference>